<evidence type="ECO:0000313" key="4">
    <source>
        <dbReference type="Proteomes" id="UP001412067"/>
    </source>
</evidence>
<dbReference type="PANTHER" id="PTHR12786">
    <property type="entry name" value="SPLICING FACTOR SF3A-RELATED"/>
    <property type="match status" value="1"/>
</dbReference>
<name>A0ABR2M570_9ASPA</name>
<gene>
    <name evidence="3" type="ORF">KSP40_PGU019919</name>
</gene>
<evidence type="ECO:0000256" key="2">
    <source>
        <dbReference type="ARBA" id="ARBA00023242"/>
    </source>
</evidence>
<dbReference type="Proteomes" id="UP001412067">
    <property type="component" value="Unassembled WGS sequence"/>
</dbReference>
<accession>A0ABR2M570</accession>
<comment type="subcellular location">
    <subcellularLocation>
        <location evidence="1">Nucleus</location>
    </subcellularLocation>
</comment>
<keyword evidence="4" id="KW-1185">Reference proteome</keyword>
<sequence length="104" mass="12013">MSSTLLEVTRSAHEDVERLERLVVKELQRDPASNRDQLFQNRRVRNMIESIISTTHKLRFFKVEIYEDKDSARKDEIVALGGQTASGVNLFGAFYDRLKEVCVP</sequence>
<keyword evidence="2" id="KW-0539">Nucleus</keyword>
<protein>
    <submittedName>
        <fullName evidence="3">Uncharacterized protein</fullName>
    </submittedName>
</protein>
<dbReference type="PANTHER" id="PTHR12786:SF2">
    <property type="entry name" value="SPLICING FACTOR 3A SUBUNIT 3"/>
    <property type="match status" value="1"/>
</dbReference>
<dbReference type="InterPro" id="IPR051421">
    <property type="entry name" value="RNA_Proc_DNA_Dmg_Regulator"/>
</dbReference>
<comment type="caution">
    <text evidence="3">The sequence shown here is derived from an EMBL/GenBank/DDBJ whole genome shotgun (WGS) entry which is preliminary data.</text>
</comment>
<proteinExistence type="predicted"/>
<dbReference type="EMBL" id="JBBWWR010000012">
    <property type="protein sequence ID" value="KAK8958965.1"/>
    <property type="molecule type" value="Genomic_DNA"/>
</dbReference>
<reference evidence="3 4" key="1">
    <citation type="journal article" date="2022" name="Nat. Plants">
        <title>Genomes of leafy and leafless Platanthera orchids illuminate the evolution of mycoheterotrophy.</title>
        <authorList>
            <person name="Li M.H."/>
            <person name="Liu K.W."/>
            <person name="Li Z."/>
            <person name="Lu H.C."/>
            <person name="Ye Q.L."/>
            <person name="Zhang D."/>
            <person name="Wang J.Y."/>
            <person name="Li Y.F."/>
            <person name="Zhong Z.M."/>
            <person name="Liu X."/>
            <person name="Yu X."/>
            <person name="Liu D.K."/>
            <person name="Tu X.D."/>
            <person name="Liu B."/>
            <person name="Hao Y."/>
            <person name="Liao X.Y."/>
            <person name="Jiang Y.T."/>
            <person name="Sun W.H."/>
            <person name="Chen J."/>
            <person name="Chen Y.Q."/>
            <person name="Ai Y."/>
            <person name="Zhai J.W."/>
            <person name="Wu S.S."/>
            <person name="Zhou Z."/>
            <person name="Hsiao Y.Y."/>
            <person name="Wu W.L."/>
            <person name="Chen Y.Y."/>
            <person name="Lin Y.F."/>
            <person name="Hsu J.L."/>
            <person name="Li C.Y."/>
            <person name="Wang Z.W."/>
            <person name="Zhao X."/>
            <person name="Zhong W.Y."/>
            <person name="Ma X.K."/>
            <person name="Ma L."/>
            <person name="Huang J."/>
            <person name="Chen G.Z."/>
            <person name="Huang M.Z."/>
            <person name="Huang L."/>
            <person name="Peng D.H."/>
            <person name="Luo Y.B."/>
            <person name="Zou S.Q."/>
            <person name="Chen S.P."/>
            <person name="Lan S."/>
            <person name="Tsai W.C."/>
            <person name="Van de Peer Y."/>
            <person name="Liu Z.J."/>
        </authorList>
    </citation>
    <scope>NUCLEOTIDE SEQUENCE [LARGE SCALE GENOMIC DNA]</scope>
    <source>
        <strain evidence="3">Lor288</strain>
    </source>
</reference>
<organism evidence="3 4">
    <name type="scientific">Platanthera guangdongensis</name>
    <dbReference type="NCBI Taxonomy" id="2320717"/>
    <lineage>
        <taxon>Eukaryota</taxon>
        <taxon>Viridiplantae</taxon>
        <taxon>Streptophyta</taxon>
        <taxon>Embryophyta</taxon>
        <taxon>Tracheophyta</taxon>
        <taxon>Spermatophyta</taxon>
        <taxon>Magnoliopsida</taxon>
        <taxon>Liliopsida</taxon>
        <taxon>Asparagales</taxon>
        <taxon>Orchidaceae</taxon>
        <taxon>Orchidoideae</taxon>
        <taxon>Orchideae</taxon>
        <taxon>Orchidinae</taxon>
        <taxon>Platanthera</taxon>
    </lineage>
</organism>
<evidence type="ECO:0000256" key="1">
    <source>
        <dbReference type="ARBA" id="ARBA00004123"/>
    </source>
</evidence>
<evidence type="ECO:0000313" key="3">
    <source>
        <dbReference type="EMBL" id="KAK8958965.1"/>
    </source>
</evidence>